<feature type="region of interest" description="Disordered" evidence="1">
    <location>
        <begin position="83"/>
        <end position="112"/>
    </location>
</feature>
<feature type="transmembrane region" description="Helical" evidence="2">
    <location>
        <begin position="284"/>
        <end position="305"/>
    </location>
</feature>
<dbReference type="EMBL" id="JAQQWI010000002">
    <property type="protein sequence ID" value="KAK8037445.1"/>
    <property type="molecule type" value="Genomic_DNA"/>
</dbReference>
<reference evidence="3 4" key="1">
    <citation type="submission" date="2023-01" db="EMBL/GenBank/DDBJ databases">
        <title>Analysis of 21 Apiospora genomes using comparative genomics revels a genus with tremendous synthesis potential of carbohydrate active enzymes and secondary metabolites.</title>
        <authorList>
            <person name="Sorensen T."/>
        </authorList>
    </citation>
    <scope>NUCLEOTIDE SEQUENCE [LARGE SCALE GENOMIC DNA]</scope>
    <source>
        <strain evidence="3 4">CBS 20057</strain>
    </source>
</reference>
<evidence type="ECO:0008006" key="5">
    <source>
        <dbReference type="Google" id="ProtNLM"/>
    </source>
</evidence>
<keyword evidence="2" id="KW-1133">Transmembrane helix</keyword>
<gene>
    <name evidence="3" type="ORF">PG991_000791</name>
</gene>
<dbReference type="CDD" id="cd22189">
    <property type="entry name" value="PGAP4-like_fungal"/>
    <property type="match status" value="1"/>
</dbReference>
<name>A0ABR1SUS8_9PEZI</name>
<evidence type="ECO:0000313" key="4">
    <source>
        <dbReference type="Proteomes" id="UP001396898"/>
    </source>
</evidence>
<proteinExistence type="predicted"/>
<comment type="caution">
    <text evidence="3">The sequence shown here is derived from an EMBL/GenBank/DDBJ whole genome shotgun (WGS) entry which is preliminary data.</text>
</comment>
<dbReference type="Proteomes" id="UP001396898">
    <property type="component" value="Unassembled WGS sequence"/>
</dbReference>
<accession>A0ABR1SUS8</accession>
<sequence length="464" mass="52281">MLLSRLQLLSKNPVQNRGILSFFLGFLLIYVLLLVYLREQCFRDPSSAFFRPERARVLSYSAFRQTQGRKFAEQAALHAPLKWAPDTSNDDKKNNDDNDKHAGDDGGIGQQEPLQPDVCIGIGSVDRHGFSYLKETLGSVLEGLDAAERRRVYVVVFLAHSNQSVHEDYNKPWLRNMADALPTYTQDNETLALIRRLEIANDYPAHARKQKIDFSVLLSECAKVNPRYTMTLEDDVIAIDGWYHRTLAAVKNAAQKTEELGRDGFLYLRIFYDGRLLGWNSEEWLSYFGGSILFVVAELAVLSFIRWRFQAVRRAVPILFILLVAGVCTPMLIGLFFASGRSCMLPKRPGVSLMQKYGCCGQGLVFPQQQVVDHLLPMYANTTDDHAAVDTFLEDWANARDSLRFAVTPVLIQHVGGKSSHGVGDQVAGKLTDDMPFDYMFETNEPVKLAMEHQAFVDGLRTAS</sequence>
<organism evidence="3 4">
    <name type="scientific">Apiospora marii</name>
    <dbReference type="NCBI Taxonomy" id="335849"/>
    <lineage>
        <taxon>Eukaryota</taxon>
        <taxon>Fungi</taxon>
        <taxon>Dikarya</taxon>
        <taxon>Ascomycota</taxon>
        <taxon>Pezizomycotina</taxon>
        <taxon>Sordariomycetes</taxon>
        <taxon>Xylariomycetidae</taxon>
        <taxon>Amphisphaeriales</taxon>
        <taxon>Apiosporaceae</taxon>
        <taxon>Apiospora</taxon>
    </lineage>
</organism>
<keyword evidence="2" id="KW-0812">Transmembrane</keyword>
<evidence type="ECO:0000313" key="3">
    <source>
        <dbReference type="EMBL" id="KAK8037445.1"/>
    </source>
</evidence>
<protein>
    <recommendedName>
        <fullName evidence="5">Integral membrane protein</fullName>
    </recommendedName>
</protein>
<feature type="transmembrane region" description="Helical" evidence="2">
    <location>
        <begin position="20"/>
        <end position="37"/>
    </location>
</feature>
<feature type="transmembrane region" description="Helical" evidence="2">
    <location>
        <begin position="317"/>
        <end position="338"/>
    </location>
</feature>
<dbReference type="PANTHER" id="PTHR31410:SF1">
    <property type="entry name" value="POST-GPI ATTACHMENT TO PROTEINS FACTOR 4"/>
    <property type="match status" value="1"/>
</dbReference>
<keyword evidence="2" id="KW-0472">Membrane</keyword>
<evidence type="ECO:0000256" key="1">
    <source>
        <dbReference type="SAM" id="MobiDB-lite"/>
    </source>
</evidence>
<feature type="compositionally biased region" description="Basic and acidic residues" evidence="1">
    <location>
        <begin position="89"/>
        <end position="104"/>
    </location>
</feature>
<evidence type="ECO:0000256" key="2">
    <source>
        <dbReference type="SAM" id="Phobius"/>
    </source>
</evidence>
<dbReference type="InterPro" id="IPR029675">
    <property type="entry name" value="PGAP4"/>
</dbReference>
<dbReference type="PANTHER" id="PTHR31410">
    <property type="entry name" value="TRANSMEMBRANE PROTEIN 246"/>
    <property type="match status" value="1"/>
</dbReference>
<keyword evidence="4" id="KW-1185">Reference proteome</keyword>